<evidence type="ECO:0000313" key="2">
    <source>
        <dbReference type="Proteomes" id="UP000326678"/>
    </source>
</evidence>
<dbReference type="KEGG" id="nsh:GXM_02849"/>
<dbReference type="EMBL" id="CP045226">
    <property type="protein sequence ID" value="QFS45372.1"/>
    <property type="molecule type" value="Genomic_DNA"/>
</dbReference>
<protein>
    <submittedName>
        <fullName evidence="1">Uncharacterized protein</fullName>
    </submittedName>
</protein>
<name>A0A5P8VY69_9NOSO</name>
<reference evidence="1 2" key="1">
    <citation type="submission" date="2019-10" db="EMBL/GenBank/DDBJ databases">
        <title>Genomic and transcriptomic insights into the perfect genentic adaptation of a filamentous nitrogen-fixing cyanobacterium to rice fields.</title>
        <authorList>
            <person name="Chen Z."/>
        </authorList>
    </citation>
    <scope>NUCLEOTIDE SEQUENCE [LARGE SCALE GENOMIC DNA]</scope>
    <source>
        <strain evidence="1">CCNUC1</strain>
    </source>
</reference>
<dbReference type="Proteomes" id="UP000326678">
    <property type="component" value="Chromosome Gxm1"/>
</dbReference>
<gene>
    <name evidence="1" type="ORF">GXM_02849</name>
</gene>
<keyword evidence="2" id="KW-1185">Reference proteome</keyword>
<accession>A0A5P8VY69</accession>
<sequence>MKSQLNLSSYKLVEKITQKAKKSRAKVKILTPNSQLSIFRFGFWIEEKI</sequence>
<proteinExistence type="predicted"/>
<organism evidence="1 2">
    <name type="scientific">Nostoc sphaeroides CCNUC1</name>
    <dbReference type="NCBI Taxonomy" id="2653204"/>
    <lineage>
        <taxon>Bacteria</taxon>
        <taxon>Bacillati</taxon>
        <taxon>Cyanobacteriota</taxon>
        <taxon>Cyanophyceae</taxon>
        <taxon>Nostocales</taxon>
        <taxon>Nostocaceae</taxon>
        <taxon>Nostoc</taxon>
    </lineage>
</organism>
<dbReference type="AlphaFoldDB" id="A0A5P8VY69"/>
<evidence type="ECO:0000313" key="1">
    <source>
        <dbReference type="EMBL" id="QFS45372.1"/>
    </source>
</evidence>